<sequence length="435" mass="47554">MRITPTMPLFIALFVILFAACKKNTTPEELKSETSVVLPITSPATPTTPVAIIPSYEVGSGSGYLTIDGKSLDLSSIKLIKVKGGTYKGLYIKNIIASSSSPVKIVNNGQVNISEGMETDNVSYVTISGDATSTISYGFAFENIALRAIKLNGLMNGVTLKNMSFKNVNDYCIAGEKTNGSNLAYNGSSNTRVEKFKILNCLFDNAGQISFGGNLNENEDTGLFKDVEIANNIFQNTNAGSVCAFTNVQDYNIHHNIVNNINQSTNNHNGVFYMQGNGIFHDNKLTNYQGNAIRMWIYSRGSSPATVEIYNNICYNTRKYGGFEIQQFDRNIIAGKTTFVNAKVYNNTVGKMNTSKDWEGQILDLYNFGGTLDYYNNLGFELYKAQGTITDMINYNGNAAKTNISNNKYFAQQSSAVADINKFISLFAGIGSSGI</sequence>
<protein>
    <recommendedName>
        <fullName evidence="4">Right handed beta helix region</fullName>
    </recommendedName>
</protein>
<feature type="signal peptide" evidence="1">
    <location>
        <begin position="1"/>
        <end position="19"/>
    </location>
</feature>
<dbReference type="RefSeq" id="WP_378982321.1">
    <property type="nucleotide sequence ID" value="NZ_JBHSBW010000007.1"/>
</dbReference>
<dbReference type="InterPro" id="IPR011050">
    <property type="entry name" value="Pectin_lyase_fold/virulence"/>
</dbReference>
<reference evidence="3" key="1">
    <citation type="journal article" date="2019" name="Int. J. Syst. Evol. Microbiol.">
        <title>The Global Catalogue of Microorganisms (GCM) 10K type strain sequencing project: providing services to taxonomists for standard genome sequencing and annotation.</title>
        <authorList>
            <consortium name="The Broad Institute Genomics Platform"/>
            <consortium name="The Broad Institute Genome Sequencing Center for Infectious Disease"/>
            <person name="Wu L."/>
            <person name="Ma J."/>
        </authorList>
    </citation>
    <scope>NUCLEOTIDE SEQUENCE [LARGE SCALE GENOMIC DNA]</scope>
    <source>
        <strain evidence="3">CCM 8691</strain>
    </source>
</reference>
<proteinExistence type="predicted"/>
<accession>A0ABV8P5C7</accession>
<evidence type="ECO:0000313" key="3">
    <source>
        <dbReference type="Proteomes" id="UP001595789"/>
    </source>
</evidence>
<dbReference type="PROSITE" id="PS51257">
    <property type="entry name" value="PROKAR_LIPOPROTEIN"/>
    <property type="match status" value="1"/>
</dbReference>
<dbReference type="InterPro" id="IPR012334">
    <property type="entry name" value="Pectin_lyas_fold"/>
</dbReference>
<comment type="caution">
    <text evidence="2">The sequence shown here is derived from an EMBL/GenBank/DDBJ whole genome shotgun (WGS) entry which is preliminary data.</text>
</comment>
<dbReference type="EMBL" id="JBHSBW010000007">
    <property type="protein sequence ID" value="MFC4210489.1"/>
    <property type="molecule type" value="Genomic_DNA"/>
</dbReference>
<keyword evidence="3" id="KW-1185">Reference proteome</keyword>
<dbReference type="Proteomes" id="UP001595789">
    <property type="component" value="Unassembled WGS sequence"/>
</dbReference>
<dbReference type="SUPFAM" id="SSF51126">
    <property type="entry name" value="Pectin lyase-like"/>
    <property type="match status" value="1"/>
</dbReference>
<evidence type="ECO:0008006" key="4">
    <source>
        <dbReference type="Google" id="ProtNLM"/>
    </source>
</evidence>
<gene>
    <name evidence="2" type="ORF">ACFOWA_04815</name>
</gene>
<organism evidence="2 3">
    <name type="scientific">Pedobacter lithocola</name>
    <dbReference type="NCBI Taxonomy" id="1908239"/>
    <lineage>
        <taxon>Bacteria</taxon>
        <taxon>Pseudomonadati</taxon>
        <taxon>Bacteroidota</taxon>
        <taxon>Sphingobacteriia</taxon>
        <taxon>Sphingobacteriales</taxon>
        <taxon>Sphingobacteriaceae</taxon>
        <taxon>Pedobacter</taxon>
    </lineage>
</organism>
<dbReference type="Gene3D" id="2.160.20.10">
    <property type="entry name" value="Single-stranded right-handed beta-helix, Pectin lyase-like"/>
    <property type="match status" value="1"/>
</dbReference>
<feature type="chain" id="PRO_5046241641" description="Right handed beta helix region" evidence="1">
    <location>
        <begin position="20"/>
        <end position="435"/>
    </location>
</feature>
<keyword evidence="1" id="KW-0732">Signal</keyword>
<name>A0ABV8P5C7_9SPHI</name>
<evidence type="ECO:0000256" key="1">
    <source>
        <dbReference type="SAM" id="SignalP"/>
    </source>
</evidence>
<evidence type="ECO:0000313" key="2">
    <source>
        <dbReference type="EMBL" id="MFC4210489.1"/>
    </source>
</evidence>